<reference evidence="2" key="1">
    <citation type="submission" date="2019-12" db="EMBL/GenBank/DDBJ databases">
        <title>An insight into the sialome of adult female Ixodes ricinus ticks feeding for 6 days.</title>
        <authorList>
            <person name="Perner J."/>
            <person name="Ribeiro J.M.C."/>
        </authorList>
    </citation>
    <scope>NUCLEOTIDE SEQUENCE</scope>
    <source>
        <strain evidence="2">Semi-engorged</strain>
        <tissue evidence="2">Salivary glands</tissue>
    </source>
</reference>
<sequence>MRRVLVYTLGSSTLPATHVMASTLQRDGSDSASSSARASSTPTSVSTISSSSVIALSWGVRLGSHGSQQR</sequence>
<feature type="region of interest" description="Disordered" evidence="1">
    <location>
        <begin position="25"/>
        <end position="50"/>
    </location>
</feature>
<protein>
    <submittedName>
        <fullName evidence="2">Putative secreted protein</fullName>
    </submittedName>
</protein>
<organism evidence="2">
    <name type="scientific">Ixodes ricinus</name>
    <name type="common">Common tick</name>
    <name type="synonym">Acarus ricinus</name>
    <dbReference type="NCBI Taxonomy" id="34613"/>
    <lineage>
        <taxon>Eukaryota</taxon>
        <taxon>Metazoa</taxon>
        <taxon>Ecdysozoa</taxon>
        <taxon>Arthropoda</taxon>
        <taxon>Chelicerata</taxon>
        <taxon>Arachnida</taxon>
        <taxon>Acari</taxon>
        <taxon>Parasitiformes</taxon>
        <taxon>Ixodida</taxon>
        <taxon>Ixodoidea</taxon>
        <taxon>Ixodidae</taxon>
        <taxon>Ixodinae</taxon>
        <taxon>Ixodes</taxon>
    </lineage>
</organism>
<dbReference type="EMBL" id="GIFC01000531">
    <property type="protein sequence ID" value="MXU82614.1"/>
    <property type="molecule type" value="Transcribed_RNA"/>
</dbReference>
<evidence type="ECO:0000256" key="1">
    <source>
        <dbReference type="SAM" id="MobiDB-lite"/>
    </source>
</evidence>
<feature type="compositionally biased region" description="Low complexity" evidence="1">
    <location>
        <begin position="30"/>
        <end position="50"/>
    </location>
</feature>
<proteinExistence type="predicted"/>
<name>A0A6B0U1S7_IXORI</name>
<evidence type="ECO:0000313" key="2">
    <source>
        <dbReference type="EMBL" id="MXU82614.1"/>
    </source>
</evidence>
<accession>A0A6B0U1S7</accession>
<dbReference type="AlphaFoldDB" id="A0A6B0U1S7"/>